<proteinExistence type="predicted"/>
<evidence type="ECO:0000313" key="1">
    <source>
        <dbReference type="EMBL" id="MFE8701237.1"/>
    </source>
</evidence>
<name>A0ABW6KEW0_9BACI</name>
<accession>A0ABW6KEW0</accession>
<dbReference type="Proteomes" id="UP001601059">
    <property type="component" value="Unassembled WGS sequence"/>
</dbReference>
<dbReference type="EMBL" id="JBIACK010000004">
    <property type="protein sequence ID" value="MFE8701237.1"/>
    <property type="molecule type" value="Genomic_DNA"/>
</dbReference>
<comment type="caution">
    <text evidence="1">The sequence shown here is derived from an EMBL/GenBank/DDBJ whole genome shotgun (WGS) entry which is preliminary data.</text>
</comment>
<dbReference type="RefSeq" id="WP_389361177.1">
    <property type="nucleotide sequence ID" value="NZ_JBIACK010000004.1"/>
</dbReference>
<evidence type="ECO:0000313" key="2">
    <source>
        <dbReference type="Proteomes" id="UP001601059"/>
    </source>
</evidence>
<keyword evidence="2" id="KW-1185">Reference proteome</keyword>
<sequence length="126" mass="14118">MNKGRVLEMLQAYGEQQEFLCGQYIEFLPSSPSIRYCATGYVLSLGGMNPQEIESLDRHALSIEAIRLSNHLVSQKVTQTIESLGLTLEEIQELQLINDGCLGYEEQHAVMDWISAKQQETLSLVG</sequence>
<gene>
    <name evidence="1" type="ORF">ACFYKX_11580</name>
</gene>
<reference evidence="1 2" key="1">
    <citation type="submission" date="2024-08" db="EMBL/GenBank/DDBJ databases">
        <title>Two novel Cytobacillus novel species.</title>
        <authorList>
            <person name="Liu G."/>
        </authorList>
    </citation>
    <scope>NUCLEOTIDE SEQUENCE [LARGE SCALE GENOMIC DNA]</scope>
    <source>
        <strain evidence="1 2">FJAT-54145</strain>
    </source>
</reference>
<protein>
    <submittedName>
        <fullName evidence="1">Uncharacterized protein</fullName>
    </submittedName>
</protein>
<organism evidence="1 2">
    <name type="scientific">Cytobacillus spartinae</name>
    <dbReference type="NCBI Taxonomy" id="3299023"/>
    <lineage>
        <taxon>Bacteria</taxon>
        <taxon>Bacillati</taxon>
        <taxon>Bacillota</taxon>
        <taxon>Bacilli</taxon>
        <taxon>Bacillales</taxon>
        <taxon>Bacillaceae</taxon>
        <taxon>Cytobacillus</taxon>
    </lineage>
</organism>